<protein>
    <recommendedName>
        <fullName evidence="3">Coat F domain protein</fullName>
    </recommendedName>
</protein>
<accession>A0A1V4ICQ7</accession>
<evidence type="ECO:0000313" key="1">
    <source>
        <dbReference type="EMBL" id="OPJ57297.1"/>
    </source>
</evidence>
<dbReference type="Proteomes" id="UP000190140">
    <property type="component" value="Unassembled WGS sequence"/>
</dbReference>
<sequence>MNFNTSGNKQIESNNLKVLQDQLNYECMMNKKFRQYADYCTDSSLKSLCNQAADTHKQNFNSLKSYLESHQ</sequence>
<comment type="caution">
    <text evidence="1">The sequence shown here is derived from an EMBL/GenBank/DDBJ whole genome shotgun (WGS) entry which is preliminary data.</text>
</comment>
<dbReference type="OrthoDB" id="1956898at2"/>
<dbReference type="EMBL" id="MZGW01000001">
    <property type="protein sequence ID" value="OPJ57297.1"/>
    <property type="molecule type" value="Genomic_DNA"/>
</dbReference>
<dbReference type="STRING" id="29349.CLOTH_05800"/>
<keyword evidence="2" id="KW-1185">Reference proteome</keyword>
<proteinExistence type="predicted"/>
<dbReference type="AlphaFoldDB" id="A0A1V4ICQ7"/>
<dbReference type="RefSeq" id="WP_079411019.1">
    <property type="nucleotide sequence ID" value="NZ_MZGW01000001.1"/>
</dbReference>
<gene>
    <name evidence="1" type="ORF">CLOTH_05800</name>
</gene>
<organism evidence="1 2">
    <name type="scientific">Alkalithermobacter paradoxus</name>
    <dbReference type="NCBI Taxonomy" id="29349"/>
    <lineage>
        <taxon>Bacteria</taxon>
        <taxon>Bacillati</taxon>
        <taxon>Bacillota</taxon>
        <taxon>Clostridia</taxon>
        <taxon>Peptostreptococcales</taxon>
        <taxon>Tepidibacteraceae</taxon>
        <taxon>Alkalithermobacter</taxon>
    </lineage>
</organism>
<evidence type="ECO:0000313" key="2">
    <source>
        <dbReference type="Proteomes" id="UP000190140"/>
    </source>
</evidence>
<evidence type="ECO:0008006" key="3">
    <source>
        <dbReference type="Google" id="ProtNLM"/>
    </source>
</evidence>
<name>A0A1V4ICQ7_9FIRM</name>
<reference evidence="1 2" key="1">
    <citation type="submission" date="2017-03" db="EMBL/GenBank/DDBJ databases">
        <title>Genome sequence of Clostridium thermoalcaliphilum DSM 7309.</title>
        <authorList>
            <person name="Poehlein A."/>
            <person name="Daniel R."/>
        </authorList>
    </citation>
    <scope>NUCLEOTIDE SEQUENCE [LARGE SCALE GENOMIC DNA]</scope>
    <source>
        <strain evidence="1 2">DSM 7309</strain>
    </source>
</reference>